<comment type="caution">
    <text evidence="1">The sequence shown here is derived from an EMBL/GenBank/DDBJ whole genome shotgun (WGS) entry which is preliminary data.</text>
</comment>
<evidence type="ECO:0000313" key="2">
    <source>
        <dbReference type="Proteomes" id="UP001304050"/>
    </source>
</evidence>
<gene>
    <name evidence="1" type="ORF">U8465_14445</name>
</gene>
<evidence type="ECO:0000313" key="1">
    <source>
        <dbReference type="EMBL" id="MEA3518310.1"/>
    </source>
</evidence>
<protein>
    <submittedName>
        <fullName evidence="1">Uncharacterized protein</fullName>
    </submittedName>
</protein>
<accession>A0ACC6MYM4</accession>
<organism evidence="1 2">
    <name type="scientific">Rhizobium mulingense</name>
    <dbReference type="NCBI Taxonomy" id="3031128"/>
    <lineage>
        <taxon>Bacteria</taxon>
        <taxon>Pseudomonadati</taxon>
        <taxon>Pseudomonadota</taxon>
        <taxon>Alphaproteobacteria</taxon>
        <taxon>Hyphomicrobiales</taxon>
        <taxon>Rhizobiaceae</taxon>
        <taxon>Rhizobium/Agrobacterium group</taxon>
        <taxon>Rhizobium</taxon>
    </lineage>
</organism>
<proteinExistence type="predicted"/>
<dbReference type="Proteomes" id="UP001304050">
    <property type="component" value="Unassembled WGS sequence"/>
</dbReference>
<dbReference type="EMBL" id="JAYESG010000006">
    <property type="protein sequence ID" value="MEA3518310.1"/>
    <property type="molecule type" value="Genomic_DNA"/>
</dbReference>
<name>A0ACC6MYM4_9HYPH</name>
<keyword evidence="2" id="KW-1185">Reference proteome</keyword>
<sequence length="128" mass="14613">MSILSNGLWEEEKAVSMSVLYHIPEEGEYRFVQCSNAGDATLRPKGCDCCRFYRQDGRKWTLSPRVLRFVVGFPKHISAAKSPVLGTAMRFMNAWILITSQYGYISLDISLAKTRASLYSLRYFEAWG</sequence>
<reference evidence="1" key="1">
    <citation type="submission" date="2023-12" db="EMBL/GenBank/DDBJ databases">
        <title>Diversity of Rhizobium in root nodule of phaseolus vulgaris.</title>
        <authorList>
            <person name="Wang H."/>
        </authorList>
    </citation>
    <scope>NUCLEOTIDE SEQUENCE</scope>
    <source>
        <strain evidence="1">MJ31</strain>
    </source>
</reference>